<dbReference type="CDD" id="cd01741">
    <property type="entry name" value="GATase1_1"/>
    <property type="match status" value="1"/>
</dbReference>
<dbReference type="InterPro" id="IPR044992">
    <property type="entry name" value="ChyE-like"/>
</dbReference>
<evidence type="ECO:0000259" key="1">
    <source>
        <dbReference type="Pfam" id="PF00117"/>
    </source>
</evidence>
<organism evidence="2 3">
    <name type="scientific">Hydrogenophaga electricum</name>
    <dbReference type="NCBI Taxonomy" id="1230953"/>
    <lineage>
        <taxon>Bacteria</taxon>
        <taxon>Pseudomonadati</taxon>
        <taxon>Pseudomonadota</taxon>
        <taxon>Betaproteobacteria</taxon>
        <taxon>Burkholderiales</taxon>
        <taxon>Comamonadaceae</taxon>
        <taxon>Hydrogenophaga</taxon>
    </lineage>
</organism>
<feature type="domain" description="Glutamine amidotransferase" evidence="1">
    <location>
        <begin position="77"/>
        <end position="196"/>
    </location>
</feature>
<dbReference type="EMBL" id="BSPB01000011">
    <property type="protein sequence ID" value="GLS14411.1"/>
    <property type="molecule type" value="Genomic_DNA"/>
</dbReference>
<accession>A0ABQ6C243</accession>
<dbReference type="Pfam" id="PF00117">
    <property type="entry name" value="GATase"/>
    <property type="match status" value="1"/>
</dbReference>
<dbReference type="PANTHER" id="PTHR42695:SF5">
    <property type="entry name" value="GLUTAMINE AMIDOTRANSFERASE YLR126C-RELATED"/>
    <property type="match status" value="1"/>
</dbReference>
<comment type="caution">
    <text evidence="2">The sequence shown here is derived from an EMBL/GenBank/DDBJ whole genome shotgun (WGS) entry which is preliminary data.</text>
</comment>
<dbReference type="SUPFAM" id="SSF52317">
    <property type="entry name" value="Class I glutamine amidotransferase-like"/>
    <property type="match status" value="1"/>
</dbReference>
<reference evidence="3" key="1">
    <citation type="journal article" date="2019" name="Int. J. Syst. Evol. Microbiol.">
        <title>The Global Catalogue of Microorganisms (GCM) 10K type strain sequencing project: providing services to taxonomists for standard genome sequencing and annotation.</title>
        <authorList>
            <consortium name="The Broad Institute Genomics Platform"/>
            <consortium name="The Broad Institute Genome Sequencing Center for Infectious Disease"/>
            <person name="Wu L."/>
            <person name="Ma J."/>
        </authorList>
    </citation>
    <scope>NUCLEOTIDE SEQUENCE [LARGE SCALE GENOMIC DNA]</scope>
    <source>
        <strain evidence="3">NBRC 109341</strain>
    </source>
</reference>
<protein>
    <recommendedName>
        <fullName evidence="1">Glutamine amidotransferase domain-containing protein</fullName>
    </recommendedName>
</protein>
<dbReference type="PANTHER" id="PTHR42695">
    <property type="entry name" value="GLUTAMINE AMIDOTRANSFERASE YLR126C-RELATED"/>
    <property type="match status" value="1"/>
</dbReference>
<dbReference type="Gene3D" id="3.40.50.880">
    <property type="match status" value="1"/>
</dbReference>
<name>A0ABQ6C243_9BURK</name>
<proteinExistence type="predicted"/>
<dbReference type="Proteomes" id="UP001156903">
    <property type="component" value="Unassembled WGS sequence"/>
</dbReference>
<gene>
    <name evidence="2" type="ORF">GCM10007935_18420</name>
</gene>
<dbReference type="InterPro" id="IPR017926">
    <property type="entry name" value="GATASE"/>
</dbReference>
<sequence length="264" mass="28818">MGRMTAADLPFPDDAPAAEVLVLQHTREDTPAYLGEWLDRQGVRWDLRCAEAGEPYPASVARYRALAVLGGEWSANDERPSLRQAEALIREADALGIPVIGHCLGGQLMARALGGRVQTLPQPEIGWLPVQVGRSEAARRWLGDGPTATVYQWHSDSFVQLPPQAELIAASPACPHQAFAIGPHLAMQFHIEITPAKIDAWLGHPGTVYPQAMARHPDSVQDPDTMRAATRQHQTGSEALADHIYSAWRARWPGHRAPSQGLPP</sequence>
<dbReference type="PROSITE" id="PS51273">
    <property type="entry name" value="GATASE_TYPE_1"/>
    <property type="match status" value="1"/>
</dbReference>
<keyword evidence="3" id="KW-1185">Reference proteome</keyword>
<evidence type="ECO:0000313" key="3">
    <source>
        <dbReference type="Proteomes" id="UP001156903"/>
    </source>
</evidence>
<evidence type="ECO:0000313" key="2">
    <source>
        <dbReference type="EMBL" id="GLS14411.1"/>
    </source>
</evidence>
<dbReference type="InterPro" id="IPR029062">
    <property type="entry name" value="Class_I_gatase-like"/>
</dbReference>